<protein>
    <submittedName>
        <fullName evidence="1">Uncharacterized protein</fullName>
    </submittedName>
</protein>
<dbReference type="AlphaFoldDB" id="A0A0K2TX28"/>
<organism evidence="1">
    <name type="scientific">Lepeophtheirus salmonis</name>
    <name type="common">Salmon louse</name>
    <name type="synonym">Caligus salmonis</name>
    <dbReference type="NCBI Taxonomy" id="72036"/>
    <lineage>
        <taxon>Eukaryota</taxon>
        <taxon>Metazoa</taxon>
        <taxon>Ecdysozoa</taxon>
        <taxon>Arthropoda</taxon>
        <taxon>Crustacea</taxon>
        <taxon>Multicrustacea</taxon>
        <taxon>Hexanauplia</taxon>
        <taxon>Copepoda</taxon>
        <taxon>Siphonostomatoida</taxon>
        <taxon>Caligidae</taxon>
        <taxon>Lepeophtheirus</taxon>
    </lineage>
</organism>
<name>A0A0K2TX28_LEPSM</name>
<proteinExistence type="predicted"/>
<sequence length="50" mass="5506">MAITFPQVVSLCLKRCSRIPVPTRECGISLKSPEYFLASATTLSRPFSTT</sequence>
<accession>A0A0K2TX28</accession>
<evidence type="ECO:0000313" key="1">
    <source>
        <dbReference type="EMBL" id="CDW30380.1"/>
    </source>
</evidence>
<reference evidence="1" key="1">
    <citation type="submission" date="2014-05" db="EMBL/GenBank/DDBJ databases">
        <authorList>
            <person name="Chronopoulou M."/>
        </authorList>
    </citation>
    <scope>NUCLEOTIDE SEQUENCE</scope>
    <source>
        <tissue evidence="1">Whole organism</tissue>
    </source>
</reference>
<dbReference type="EMBL" id="HACA01013019">
    <property type="protein sequence ID" value="CDW30380.1"/>
    <property type="molecule type" value="Transcribed_RNA"/>
</dbReference>